<evidence type="ECO:0000313" key="3">
    <source>
        <dbReference type="EMBL" id="QEE23333.1"/>
    </source>
</evidence>
<dbReference type="Pfam" id="PF04909">
    <property type="entry name" value="Amidohydro_2"/>
    <property type="match status" value="1"/>
</dbReference>
<proteinExistence type="predicted"/>
<dbReference type="KEGG" id="rgl:CS053_01585"/>
<dbReference type="PANTHER" id="PTHR21240">
    <property type="entry name" value="2-AMINO-3-CARBOXYLMUCONATE-6-SEMIALDEHYDE DECARBOXYLASE"/>
    <property type="match status" value="1"/>
</dbReference>
<accession>A0A5B9DUP7</accession>
<name>A0A5B9DUP7_9GAMM</name>
<dbReference type="Gene3D" id="3.20.20.140">
    <property type="entry name" value="Metal-dependent hydrolases"/>
    <property type="match status" value="1"/>
</dbReference>
<dbReference type="GO" id="GO:0016787">
    <property type="term" value="F:hydrolase activity"/>
    <property type="evidence" value="ECO:0007669"/>
    <property type="project" value="UniProtKB-KW"/>
</dbReference>
<sequence>MSHHASTSPKHRGTQAGCLCCAPPTGTGTVRLQSSKNPLRTQPDASRSELRLKDFQPRSMLHVPKTRVERPRFPVIDVHAHLSWSSHVRNGVSVGEDVTLFATPEDLLPVMDRKGIRTLVNLTGGIGVGLETCIRSFDQAAPGRFITLTEPSWEYFAEPDFAQRQADAIARASRVGARGLKLLKTLGLYLRERIDEGPLVGVDDRRLDPMWEACAAHDMPVFLHVSDPEAFFLPTDSNNERYEELSQHPDWSFYGPEFPSNQELLAARDRMIARHPKTTFALLHAGNQAENLAAVAACLDRFPNTVIDISARIGELGRQPRIAQRFFDRYQDRIMFGTDAVPSPWGDDVPQQLFGDELYEIYYRFLETEDEYFDYSPGPVPPQGRWSIYGLGLSDQILRKVYYDNAAQLLKIHP</sequence>
<keyword evidence="3" id="KW-0378">Hydrolase</keyword>
<dbReference type="EMBL" id="CP042807">
    <property type="protein sequence ID" value="QEE23333.1"/>
    <property type="molecule type" value="Genomic_DNA"/>
</dbReference>
<evidence type="ECO:0000256" key="1">
    <source>
        <dbReference type="ARBA" id="ARBA00023239"/>
    </source>
</evidence>
<reference evidence="3 4" key="1">
    <citation type="submission" date="2019-08" db="EMBL/GenBank/DDBJ databases">
        <title>Complete genome sequence of Rhodanobacter glycinis strain T01E-68 isolated from tomato root.</title>
        <authorList>
            <person name="Weon H.-Y."/>
            <person name="Lee S.A."/>
        </authorList>
    </citation>
    <scope>NUCLEOTIDE SEQUENCE [LARGE SCALE GENOMIC DNA]</scope>
    <source>
        <strain evidence="3 4">T01E-68</strain>
    </source>
</reference>
<dbReference type="InterPro" id="IPR032466">
    <property type="entry name" value="Metal_Hydrolase"/>
</dbReference>
<dbReference type="SUPFAM" id="SSF51556">
    <property type="entry name" value="Metallo-dependent hydrolases"/>
    <property type="match status" value="1"/>
</dbReference>
<dbReference type="Proteomes" id="UP000321807">
    <property type="component" value="Chromosome"/>
</dbReference>
<dbReference type="GO" id="GO:0005737">
    <property type="term" value="C:cytoplasm"/>
    <property type="evidence" value="ECO:0007669"/>
    <property type="project" value="TreeGrafter"/>
</dbReference>
<evidence type="ECO:0000259" key="2">
    <source>
        <dbReference type="Pfam" id="PF04909"/>
    </source>
</evidence>
<dbReference type="PANTHER" id="PTHR21240:SF28">
    <property type="entry name" value="ISO-OROTATE DECARBOXYLASE (EUROFUNG)"/>
    <property type="match status" value="1"/>
</dbReference>
<keyword evidence="1" id="KW-0456">Lyase</keyword>
<dbReference type="GO" id="GO:0019748">
    <property type="term" value="P:secondary metabolic process"/>
    <property type="evidence" value="ECO:0007669"/>
    <property type="project" value="TreeGrafter"/>
</dbReference>
<dbReference type="AlphaFoldDB" id="A0A5B9DUP7"/>
<dbReference type="InterPro" id="IPR006680">
    <property type="entry name" value="Amidohydro-rel"/>
</dbReference>
<protein>
    <submittedName>
        <fullName evidence="3">Amidohydrolase family protein</fullName>
    </submittedName>
</protein>
<evidence type="ECO:0000313" key="4">
    <source>
        <dbReference type="Proteomes" id="UP000321807"/>
    </source>
</evidence>
<dbReference type="RefSeq" id="WP_147626092.1">
    <property type="nucleotide sequence ID" value="NZ_CP042807.1"/>
</dbReference>
<gene>
    <name evidence="3" type="ORF">CS053_01585</name>
</gene>
<dbReference type="GO" id="GO:0016831">
    <property type="term" value="F:carboxy-lyase activity"/>
    <property type="evidence" value="ECO:0007669"/>
    <property type="project" value="InterPro"/>
</dbReference>
<feature type="domain" description="Amidohydrolase-related" evidence="2">
    <location>
        <begin position="76"/>
        <end position="411"/>
    </location>
</feature>
<dbReference type="InterPro" id="IPR032465">
    <property type="entry name" value="ACMSD"/>
</dbReference>
<organism evidence="3 4">
    <name type="scientific">Rhodanobacter glycinis</name>
    <dbReference type="NCBI Taxonomy" id="582702"/>
    <lineage>
        <taxon>Bacteria</taxon>
        <taxon>Pseudomonadati</taxon>
        <taxon>Pseudomonadota</taxon>
        <taxon>Gammaproteobacteria</taxon>
        <taxon>Lysobacterales</taxon>
        <taxon>Rhodanobacteraceae</taxon>
        <taxon>Rhodanobacter</taxon>
    </lineage>
</organism>